<dbReference type="SUPFAM" id="SSF55594">
    <property type="entry name" value="HPr-like"/>
    <property type="match status" value="1"/>
</dbReference>
<evidence type="ECO:0000256" key="2">
    <source>
        <dbReference type="ARBA" id="ARBA00010736"/>
    </source>
</evidence>
<dbReference type="AlphaFoldDB" id="A0A8J6N5F1"/>
<reference evidence="6 7" key="1">
    <citation type="submission" date="2020-08" db="EMBL/GenBank/DDBJ databases">
        <title>Bridging the membrane lipid divide: bacteria of the FCB group superphylum have the potential to synthesize archaeal ether lipids.</title>
        <authorList>
            <person name="Villanueva L."/>
            <person name="Von Meijenfeldt F.A.B."/>
            <person name="Westbye A.B."/>
            <person name="Yadav S."/>
            <person name="Hopmans E.C."/>
            <person name="Dutilh B.E."/>
            <person name="Sinninghe Damste J.S."/>
        </authorList>
    </citation>
    <scope>NUCLEOTIDE SEQUENCE [LARGE SCALE GENOMIC DNA]</scope>
    <source>
        <strain evidence="6">NIOZ-UU82</strain>
    </source>
</reference>
<dbReference type="GO" id="GO:0009401">
    <property type="term" value="P:phosphoenolpyruvate-dependent sugar phosphotransferase system"/>
    <property type="evidence" value="ECO:0007669"/>
    <property type="project" value="UniProtKB-KW"/>
</dbReference>
<dbReference type="Proteomes" id="UP000603545">
    <property type="component" value="Unassembled WGS sequence"/>
</dbReference>
<dbReference type="Pfam" id="PF00381">
    <property type="entry name" value="PTS-HPr"/>
    <property type="match status" value="1"/>
</dbReference>
<dbReference type="EMBL" id="JACNLL010000037">
    <property type="protein sequence ID" value="MBC8199176.1"/>
    <property type="molecule type" value="Genomic_DNA"/>
</dbReference>
<dbReference type="InterPro" id="IPR000032">
    <property type="entry name" value="HPr-like"/>
</dbReference>
<protein>
    <submittedName>
        <fullName evidence="6">HPr family phosphocarrier protein</fullName>
    </submittedName>
</protein>
<sequence>MSHTLSRDVVIINELGLHARSAAWIAKLAQNANSKVWLIRGKERVDASSIIDILSLACSKGSKITLEIDEESDINILNEIIDLVKKGFGE</sequence>
<evidence type="ECO:0000256" key="4">
    <source>
        <dbReference type="ARBA" id="ARBA00022683"/>
    </source>
</evidence>
<comment type="similarity">
    <text evidence="2">Belongs to the HPr family.</text>
</comment>
<organism evidence="6 7">
    <name type="scientific">Candidatus Desulfaltia bathyphila</name>
    <dbReference type="NCBI Taxonomy" id="2841697"/>
    <lineage>
        <taxon>Bacteria</taxon>
        <taxon>Pseudomonadati</taxon>
        <taxon>Thermodesulfobacteriota</taxon>
        <taxon>Desulfobacteria</taxon>
        <taxon>Desulfobacterales</taxon>
        <taxon>Desulfobacterales incertae sedis</taxon>
        <taxon>Candidatus Desulfaltia</taxon>
    </lineage>
</organism>
<dbReference type="Gene3D" id="3.30.1340.10">
    <property type="entry name" value="HPr-like"/>
    <property type="match status" value="1"/>
</dbReference>
<feature type="domain" description="HPr" evidence="5">
    <location>
        <begin position="4"/>
        <end position="90"/>
    </location>
</feature>
<dbReference type="InterPro" id="IPR050399">
    <property type="entry name" value="HPr"/>
</dbReference>
<keyword evidence="3" id="KW-0963">Cytoplasm</keyword>
<dbReference type="InterPro" id="IPR001020">
    <property type="entry name" value="PTS_HPr_His_P_site"/>
</dbReference>
<evidence type="ECO:0000313" key="6">
    <source>
        <dbReference type="EMBL" id="MBC8199176.1"/>
    </source>
</evidence>
<comment type="subcellular location">
    <subcellularLocation>
        <location evidence="1">Cytoplasm</location>
    </subcellularLocation>
</comment>
<keyword evidence="4" id="KW-0598">Phosphotransferase system</keyword>
<dbReference type="NCBIfam" id="TIGR01003">
    <property type="entry name" value="PTS_HPr_family"/>
    <property type="match status" value="1"/>
</dbReference>
<evidence type="ECO:0000313" key="7">
    <source>
        <dbReference type="Proteomes" id="UP000603545"/>
    </source>
</evidence>
<dbReference type="PROSITE" id="PS00369">
    <property type="entry name" value="PTS_HPR_HIS"/>
    <property type="match status" value="1"/>
</dbReference>
<dbReference type="PANTHER" id="PTHR33705">
    <property type="entry name" value="PHOSPHOCARRIER PROTEIN HPR"/>
    <property type="match status" value="1"/>
</dbReference>
<dbReference type="GO" id="GO:0005737">
    <property type="term" value="C:cytoplasm"/>
    <property type="evidence" value="ECO:0007669"/>
    <property type="project" value="UniProtKB-SubCell"/>
</dbReference>
<dbReference type="PRINTS" id="PR00107">
    <property type="entry name" value="PHOSPHOCPHPR"/>
</dbReference>
<evidence type="ECO:0000256" key="3">
    <source>
        <dbReference type="ARBA" id="ARBA00022490"/>
    </source>
</evidence>
<accession>A0A8J6N5F1</accession>
<comment type="caution">
    <text evidence="6">The sequence shown here is derived from an EMBL/GenBank/DDBJ whole genome shotgun (WGS) entry which is preliminary data.</text>
</comment>
<dbReference type="PROSITE" id="PS51350">
    <property type="entry name" value="PTS_HPR_DOM"/>
    <property type="match status" value="1"/>
</dbReference>
<evidence type="ECO:0000256" key="1">
    <source>
        <dbReference type="ARBA" id="ARBA00004496"/>
    </source>
</evidence>
<name>A0A8J6N5F1_9BACT</name>
<gene>
    <name evidence="6" type="ORF">H8E80_03900</name>
</gene>
<evidence type="ECO:0000259" key="5">
    <source>
        <dbReference type="PROSITE" id="PS51350"/>
    </source>
</evidence>
<dbReference type="PANTHER" id="PTHR33705:SF2">
    <property type="entry name" value="PHOSPHOCARRIER PROTEIN NPR"/>
    <property type="match status" value="1"/>
</dbReference>
<proteinExistence type="inferred from homology"/>
<dbReference type="InterPro" id="IPR035895">
    <property type="entry name" value="HPr-like_sf"/>
</dbReference>